<organism evidence="2 3">
    <name type="scientific">Cryoendolithus antarcticus</name>
    <dbReference type="NCBI Taxonomy" id="1507870"/>
    <lineage>
        <taxon>Eukaryota</taxon>
        <taxon>Fungi</taxon>
        <taxon>Dikarya</taxon>
        <taxon>Ascomycota</taxon>
        <taxon>Pezizomycotina</taxon>
        <taxon>Dothideomycetes</taxon>
        <taxon>Dothideomycetidae</taxon>
        <taxon>Cladosporiales</taxon>
        <taxon>Cladosporiaceae</taxon>
        <taxon>Cryoendolithus</taxon>
    </lineage>
</organism>
<evidence type="ECO:0000256" key="1">
    <source>
        <dbReference type="SAM" id="MobiDB-lite"/>
    </source>
</evidence>
<sequence length="282" mass="32301">MDDFDETSPMDQEYINDILYIDYHQNMDYTDLILDESERFKHIVPLYYIDHAQPIFNPESTNETPNRVESTITPVATSSATSSAAPFHLTAVHKYDYANIYRDLICYSPDRDEREFFCHRSSGKLDSRDRYTVNTKPNVACPDNDYIGPSTRTTTSGAVATAIYSKHLDNNPNSDYIAVDIPYKIDINSDRAPYYTIYYTCDHADDSAYEQAHDSGDGTDDHNNNDADSETASAYDFDNACHRHCARDYQQQQAKHSFAYIQVDTIDYYISRAIHGWQCGVI</sequence>
<dbReference type="AlphaFoldDB" id="A0A1V8TPD3"/>
<dbReference type="EMBL" id="NAJO01000003">
    <property type="protein sequence ID" value="OQO13239.1"/>
    <property type="molecule type" value="Genomic_DNA"/>
</dbReference>
<protein>
    <submittedName>
        <fullName evidence="2">Uncharacterized protein</fullName>
    </submittedName>
</protein>
<name>A0A1V8TPD3_9PEZI</name>
<dbReference type="InParanoid" id="A0A1V8TPD3"/>
<comment type="caution">
    <text evidence="2">The sequence shown here is derived from an EMBL/GenBank/DDBJ whole genome shotgun (WGS) entry which is preliminary data.</text>
</comment>
<feature type="region of interest" description="Disordered" evidence="1">
    <location>
        <begin position="209"/>
        <end position="231"/>
    </location>
</feature>
<reference evidence="3" key="1">
    <citation type="submission" date="2017-03" db="EMBL/GenBank/DDBJ databases">
        <title>Genomes of endolithic fungi from Antarctica.</title>
        <authorList>
            <person name="Coleine C."/>
            <person name="Masonjones S."/>
            <person name="Stajich J.E."/>
        </authorList>
    </citation>
    <scope>NUCLEOTIDE SEQUENCE [LARGE SCALE GENOMIC DNA]</scope>
    <source>
        <strain evidence="3">CCFEE 5527</strain>
    </source>
</reference>
<gene>
    <name evidence="2" type="ORF">B0A48_01467</name>
</gene>
<accession>A0A1V8TPD3</accession>
<proteinExistence type="predicted"/>
<evidence type="ECO:0000313" key="2">
    <source>
        <dbReference type="EMBL" id="OQO13239.1"/>
    </source>
</evidence>
<keyword evidence="3" id="KW-1185">Reference proteome</keyword>
<feature type="compositionally biased region" description="Basic and acidic residues" evidence="1">
    <location>
        <begin position="209"/>
        <end position="225"/>
    </location>
</feature>
<dbReference type="Proteomes" id="UP000192596">
    <property type="component" value="Unassembled WGS sequence"/>
</dbReference>
<evidence type="ECO:0000313" key="3">
    <source>
        <dbReference type="Proteomes" id="UP000192596"/>
    </source>
</evidence>